<dbReference type="InterPro" id="IPR012867">
    <property type="entry name" value="DUF1648"/>
</dbReference>
<dbReference type="PIRSF" id="PIRSF038959">
    <property type="entry name" value="SdpI"/>
    <property type="match status" value="1"/>
</dbReference>
<dbReference type="EMBL" id="CP059732">
    <property type="protein sequence ID" value="QMW05671.1"/>
    <property type="molecule type" value="Genomic_DNA"/>
</dbReference>
<proteinExistence type="predicted"/>
<feature type="transmembrane region" description="Helical" evidence="1">
    <location>
        <begin position="52"/>
        <end position="68"/>
    </location>
</feature>
<dbReference type="PANTHER" id="PTHR37810">
    <property type="entry name" value="IMMUNITY PROTEIN SDPI"/>
    <property type="match status" value="1"/>
</dbReference>
<gene>
    <name evidence="3" type="ORF">H3H32_12660</name>
</gene>
<dbReference type="RefSeq" id="WP_182463052.1">
    <property type="nucleotide sequence ID" value="NZ_CP059732.1"/>
</dbReference>
<keyword evidence="1" id="KW-0472">Membrane</keyword>
<feature type="transmembrane region" description="Helical" evidence="1">
    <location>
        <begin position="119"/>
        <end position="137"/>
    </location>
</feature>
<dbReference type="Pfam" id="PF07853">
    <property type="entry name" value="DUF1648"/>
    <property type="match status" value="1"/>
</dbReference>
<evidence type="ECO:0000256" key="1">
    <source>
        <dbReference type="SAM" id="Phobius"/>
    </source>
</evidence>
<dbReference type="InterPro" id="IPR026272">
    <property type="entry name" value="SdpI"/>
</dbReference>
<dbReference type="InterPro" id="IPR025962">
    <property type="entry name" value="SdpI/YhfL"/>
</dbReference>
<dbReference type="GO" id="GO:0009636">
    <property type="term" value="P:response to toxic substance"/>
    <property type="evidence" value="ECO:0007669"/>
    <property type="project" value="TreeGrafter"/>
</dbReference>
<protein>
    <submittedName>
        <fullName evidence="3">SdpI family protein</fullName>
    </submittedName>
</protein>
<dbReference type="KEGG" id="sfol:H3H32_12660"/>
<feature type="transmembrane region" description="Helical" evidence="1">
    <location>
        <begin position="189"/>
        <end position="210"/>
    </location>
</feature>
<dbReference type="Proteomes" id="UP000515369">
    <property type="component" value="Chromosome"/>
</dbReference>
<name>A0A7G5H3H9_9BACT</name>
<evidence type="ECO:0000259" key="2">
    <source>
        <dbReference type="Pfam" id="PF07853"/>
    </source>
</evidence>
<reference evidence="3 4" key="1">
    <citation type="submission" date="2020-07" db="EMBL/GenBank/DDBJ databases">
        <title>Spirosoma foliorum sp. nov., isolated from the leaves on the Nejang mountain Korea, Republic of.</title>
        <authorList>
            <person name="Ho H."/>
            <person name="Lee Y.-J."/>
            <person name="Nurcahyanto D.-A."/>
            <person name="Kim S.-G."/>
        </authorList>
    </citation>
    <scope>NUCLEOTIDE SEQUENCE [LARGE SCALE GENOMIC DNA]</scope>
    <source>
        <strain evidence="3 4">PL0136</strain>
    </source>
</reference>
<feature type="transmembrane region" description="Helical" evidence="1">
    <location>
        <begin position="12"/>
        <end position="32"/>
    </location>
</feature>
<feature type="domain" description="DUF1648" evidence="2">
    <location>
        <begin position="15"/>
        <end position="57"/>
    </location>
</feature>
<evidence type="ECO:0000313" key="3">
    <source>
        <dbReference type="EMBL" id="QMW05671.1"/>
    </source>
</evidence>
<keyword evidence="4" id="KW-1185">Reference proteome</keyword>
<keyword evidence="1" id="KW-0812">Transmembrane</keyword>
<accession>A0A7G5H3H9</accession>
<organism evidence="3 4">
    <name type="scientific">Spirosoma foliorum</name>
    <dbReference type="NCBI Taxonomy" id="2710596"/>
    <lineage>
        <taxon>Bacteria</taxon>
        <taxon>Pseudomonadati</taxon>
        <taxon>Bacteroidota</taxon>
        <taxon>Cytophagia</taxon>
        <taxon>Cytophagales</taxon>
        <taxon>Cytophagaceae</taxon>
        <taxon>Spirosoma</taxon>
    </lineage>
</organism>
<sequence>MKTNSTPTELLMIAVMLAPLAYMGIIWSELPAEIAIHYDLKGNPNDWQRKETAALLIGGISLFLYLMLRFLPALDPKGQLQSANYQKLRFAVTLLFAAIMGWLFYIAGHPTEGKATTEVVLALVGLLIAGMGNYMTTVKPNWFVGIRTPWTLDSDTVWRKTHRLGGWLMVGGGLLSVVLALGLPLPYKVGGVMSVFCLITLIPVVYSYILHKQEKEHQLN</sequence>
<keyword evidence="1" id="KW-1133">Transmembrane helix</keyword>
<dbReference type="PANTHER" id="PTHR37810:SF5">
    <property type="entry name" value="IMMUNITY PROTEIN SDPI"/>
    <property type="match status" value="1"/>
</dbReference>
<evidence type="ECO:0000313" key="4">
    <source>
        <dbReference type="Proteomes" id="UP000515369"/>
    </source>
</evidence>
<feature type="transmembrane region" description="Helical" evidence="1">
    <location>
        <begin position="164"/>
        <end position="183"/>
    </location>
</feature>
<dbReference type="AlphaFoldDB" id="A0A7G5H3H9"/>
<dbReference type="Pfam" id="PF13630">
    <property type="entry name" value="SdpI"/>
    <property type="match status" value="1"/>
</dbReference>
<feature type="transmembrane region" description="Helical" evidence="1">
    <location>
        <begin position="88"/>
        <end position="107"/>
    </location>
</feature>